<protein>
    <recommendedName>
        <fullName evidence="5">Polyamine aminopropyltransferase</fullName>
    </recommendedName>
    <alternativeName>
        <fullName evidence="5">Putrescine aminopropyltransferase</fullName>
        <shortName evidence="5">PAPT</shortName>
    </alternativeName>
    <alternativeName>
        <fullName evidence="5">Spermidine synthase</fullName>
        <shortName evidence="5">SPDS</shortName>
        <shortName evidence="5">SPDSY</shortName>
        <ecNumber evidence="5">2.5.1.16</ecNumber>
    </alternativeName>
</protein>
<evidence type="ECO:0000256" key="4">
    <source>
        <dbReference type="ARBA" id="ARBA00023115"/>
    </source>
</evidence>
<evidence type="ECO:0000313" key="9">
    <source>
        <dbReference type="Proteomes" id="UP000011682"/>
    </source>
</evidence>
<comment type="catalytic activity">
    <reaction evidence="5">
        <text>S-adenosyl 3-(methylsulfanyl)propylamine + putrescine = S-methyl-5'-thioadenosine + spermidine + H(+)</text>
        <dbReference type="Rhea" id="RHEA:12721"/>
        <dbReference type="ChEBI" id="CHEBI:15378"/>
        <dbReference type="ChEBI" id="CHEBI:17509"/>
        <dbReference type="ChEBI" id="CHEBI:57443"/>
        <dbReference type="ChEBI" id="CHEBI:57834"/>
        <dbReference type="ChEBI" id="CHEBI:326268"/>
        <dbReference type="EC" id="2.5.1.16"/>
    </reaction>
</comment>
<dbReference type="AlphaFoldDB" id="S9QBL4"/>
<dbReference type="OrthoDB" id="9793120at2"/>
<evidence type="ECO:0000256" key="3">
    <source>
        <dbReference type="ARBA" id="ARBA00023066"/>
    </source>
</evidence>
<dbReference type="PROSITE" id="PS01330">
    <property type="entry name" value="PABS_1"/>
    <property type="match status" value="1"/>
</dbReference>
<dbReference type="EMBL" id="ANAH02000022">
    <property type="protein sequence ID" value="EPX58699.1"/>
    <property type="molecule type" value="Genomic_DNA"/>
</dbReference>
<gene>
    <name evidence="5" type="primary">speE</name>
    <name evidence="8" type="ORF">D187_003660</name>
</gene>
<feature type="binding site" evidence="5">
    <location>
        <position position="309"/>
    </location>
    <ligand>
        <name>S-methyl-5'-thioadenosine</name>
        <dbReference type="ChEBI" id="CHEBI:17509"/>
    </ligand>
</feature>
<dbReference type="PANTHER" id="PTHR43317">
    <property type="entry name" value="THERMOSPERMINE SYNTHASE ACAULIS5"/>
    <property type="match status" value="1"/>
</dbReference>
<comment type="caution">
    <text evidence="8">The sequence shown here is derived from an EMBL/GenBank/DDBJ whole genome shotgun (WGS) entry which is preliminary data.</text>
</comment>
<evidence type="ECO:0000259" key="7">
    <source>
        <dbReference type="PROSITE" id="PS51006"/>
    </source>
</evidence>
<dbReference type="Pfam" id="PF01564">
    <property type="entry name" value="Spermine_synth"/>
    <property type="match status" value="1"/>
</dbReference>
<evidence type="ECO:0000256" key="2">
    <source>
        <dbReference type="ARBA" id="ARBA00022679"/>
    </source>
</evidence>
<feature type="transmembrane region" description="Helical" evidence="5">
    <location>
        <begin position="71"/>
        <end position="92"/>
    </location>
</feature>
<feature type="transmembrane region" description="Helical" evidence="5">
    <location>
        <begin position="166"/>
        <end position="187"/>
    </location>
</feature>
<dbReference type="GO" id="GO:0008295">
    <property type="term" value="P:spermidine biosynthetic process"/>
    <property type="evidence" value="ECO:0007669"/>
    <property type="project" value="UniProtKB-UniRule"/>
</dbReference>
<feature type="domain" description="PABS" evidence="7">
    <location>
        <begin position="204"/>
        <end position="440"/>
    </location>
</feature>
<accession>S9QBL4</accession>
<sequence length="498" mass="55306">MNKTLLFVTVLVIATCGLIYELIIGALASYLLGDSITQFSTVIGCYLFAMGIGSWLSGFIDRGVAQRFVEVELGVALVGGFCAPLLFLTFALTDVFRVVLYGSVLLIGTLVGLEIPLLLRLLKDQLAFKDLVSRVLTFDYLGALAASISFPLLFVPRLGLVRTSLLFGLLNALVGLWSTWLLAPVLAHPGRLRVKAVGLSLLLMVGLVLGDRLSNFSEEHLFTDEVVHASSSPYQRIVLTRGKRGFSLYLNGNLQFASVDEYRYHEALVHPALVRAGKLERVLVLGGGDGLAAREILKYPEVKTLTLVDLDPAMTGLATRYGELAELNAHSLADPRMHVVNTDAMEFLREHGEPWDVIVVDFPDPNNFALGKLYTTGFYRLLKKRLAPDGVAVIQSTSPLYARRSFWCVNTTLAAAGFWTQPYHALVPSFGEWGYVLVAHERTPPRRPLVEGLRFLSEETHASLFLFPPDMGPLPTEVNRLNNQVLVHYYEEEWRRWN</sequence>
<comment type="pathway">
    <text evidence="5">Amine and polyamine biosynthesis; spermidine biosynthesis; spermidine from putrescine: step 1/1.</text>
</comment>
<dbReference type="NCBIfam" id="NF002956">
    <property type="entry name" value="PRK03612.1"/>
    <property type="match status" value="1"/>
</dbReference>
<dbReference type="SUPFAM" id="SSF53335">
    <property type="entry name" value="S-adenosyl-L-methionine-dependent methyltransferases"/>
    <property type="match status" value="1"/>
</dbReference>
<reference evidence="8" key="1">
    <citation type="submission" date="2013-05" db="EMBL/GenBank/DDBJ databases">
        <title>Genome assembly of Cystobacter fuscus DSM 2262.</title>
        <authorList>
            <person name="Sharma G."/>
            <person name="Khatri I."/>
            <person name="Kaur C."/>
            <person name="Mayilraj S."/>
            <person name="Subramanian S."/>
        </authorList>
    </citation>
    <scope>NUCLEOTIDE SEQUENCE [LARGE SCALE GENOMIC DNA]</scope>
    <source>
        <strain evidence="8">DSM 2262</strain>
    </source>
</reference>
<comment type="subcellular location">
    <subcellularLocation>
        <location evidence="5">Cell membrane</location>
        <topology evidence="5">Multi-pass membrane protein</topology>
    </subcellularLocation>
</comment>
<dbReference type="InterPro" id="IPR029063">
    <property type="entry name" value="SAM-dependent_MTases_sf"/>
</dbReference>
<dbReference type="GO" id="GO:0005886">
    <property type="term" value="C:plasma membrane"/>
    <property type="evidence" value="ECO:0007669"/>
    <property type="project" value="UniProtKB-SubCell"/>
</dbReference>
<feature type="binding site" evidence="5">
    <location>
        <position position="235"/>
    </location>
    <ligand>
        <name>S-methyl-5'-thioadenosine</name>
        <dbReference type="ChEBI" id="CHEBI:17509"/>
    </ligand>
</feature>
<dbReference type="GO" id="GO:0004766">
    <property type="term" value="F:spermidine synthase activity"/>
    <property type="evidence" value="ECO:0007669"/>
    <property type="project" value="UniProtKB-UniRule"/>
</dbReference>
<dbReference type="PROSITE" id="PS51006">
    <property type="entry name" value="PABS_2"/>
    <property type="match status" value="1"/>
</dbReference>
<evidence type="ECO:0000256" key="1">
    <source>
        <dbReference type="ARBA" id="ARBA00007867"/>
    </source>
</evidence>
<keyword evidence="4 5" id="KW-0620">Polyamine biosynthesis</keyword>
<dbReference type="eggNOG" id="COG4262">
    <property type="taxonomic scope" value="Bacteria"/>
</dbReference>
<feature type="transmembrane region" description="Helical" evidence="5">
    <location>
        <begin position="7"/>
        <end position="32"/>
    </location>
</feature>
<dbReference type="InterPro" id="IPR030373">
    <property type="entry name" value="PABS_CS"/>
</dbReference>
<comment type="subunit">
    <text evidence="5">Homodimer or homotetramer.</text>
</comment>
<dbReference type="Proteomes" id="UP000011682">
    <property type="component" value="Unassembled WGS sequence"/>
</dbReference>
<dbReference type="UniPathway" id="UPA00248">
    <property type="reaction ID" value="UER00314"/>
</dbReference>
<keyword evidence="5" id="KW-0472">Membrane</keyword>
<dbReference type="EC" id="2.5.1.16" evidence="5"/>
<dbReference type="HAMAP" id="MF_00198">
    <property type="entry name" value="Spermidine_synth"/>
    <property type="match status" value="1"/>
</dbReference>
<dbReference type="RefSeq" id="WP_002629562.1">
    <property type="nucleotide sequence ID" value="NZ_ANAH02000022.1"/>
</dbReference>
<dbReference type="PANTHER" id="PTHR43317:SF1">
    <property type="entry name" value="THERMOSPERMINE SYNTHASE ACAULIS5"/>
    <property type="match status" value="1"/>
</dbReference>
<dbReference type="CDD" id="cd02440">
    <property type="entry name" value="AdoMet_MTases"/>
    <property type="match status" value="1"/>
</dbReference>
<dbReference type="GO" id="GO:0010487">
    <property type="term" value="F:thermospermine synthase activity"/>
    <property type="evidence" value="ECO:0007669"/>
    <property type="project" value="UniProtKB-ARBA"/>
</dbReference>
<feature type="binding site" evidence="5">
    <location>
        <position position="289"/>
    </location>
    <ligand>
        <name>spermidine</name>
        <dbReference type="ChEBI" id="CHEBI:57834"/>
    </ligand>
</feature>
<evidence type="ECO:0000256" key="5">
    <source>
        <dbReference type="HAMAP-Rule" id="MF_00198"/>
    </source>
</evidence>
<comment type="caution">
    <text evidence="5">Lacks conserved residue(s) required for the propagation of feature annotation.</text>
</comment>
<dbReference type="NCBIfam" id="NF037959">
    <property type="entry name" value="MFS_SpdSyn"/>
    <property type="match status" value="1"/>
</dbReference>
<feature type="transmembrane region" description="Helical" evidence="5">
    <location>
        <begin position="38"/>
        <end position="59"/>
    </location>
</feature>
<comment type="function">
    <text evidence="5">Catalyzes the irreversible transfer of a propylamine group from the amino donor S-adenosylmethioninamine (decarboxy-AdoMet) to putrescine (1,4-diaminobutane) to yield spermidine.</text>
</comment>
<feature type="transmembrane region" description="Helical" evidence="5">
    <location>
        <begin position="98"/>
        <end position="119"/>
    </location>
</feature>
<dbReference type="InterPro" id="IPR030374">
    <property type="entry name" value="PABS"/>
</dbReference>
<name>S9QBL4_CYSF2</name>
<dbReference type="Gene3D" id="3.40.50.150">
    <property type="entry name" value="Vaccinia Virus protein VP39"/>
    <property type="match status" value="1"/>
</dbReference>
<evidence type="ECO:0000313" key="8">
    <source>
        <dbReference type="EMBL" id="EPX58699.1"/>
    </source>
</evidence>
<evidence type="ECO:0000256" key="6">
    <source>
        <dbReference type="PROSITE-ProRule" id="PRU00354"/>
    </source>
</evidence>
<keyword evidence="5" id="KW-0812">Transmembrane</keyword>
<comment type="similarity">
    <text evidence="1 5">Belongs to the spermidine/spermine synthase family.</text>
</comment>
<feature type="transmembrane region" description="Helical" evidence="5">
    <location>
        <begin position="131"/>
        <end position="154"/>
    </location>
</feature>
<feature type="active site" description="Proton acceptor" evidence="5 6">
    <location>
        <position position="361"/>
    </location>
</feature>
<keyword evidence="9" id="KW-1185">Reference proteome</keyword>
<feature type="binding site" evidence="5">
    <location>
        <begin position="343"/>
        <end position="344"/>
    </location>
    <ligand>
        <name>S-methyl-5'-thioadenosine</name>
        <dbReference type="ChEBI" id="CHEBI:17509"/>
    </ligand>
</feature>
<organism evidence="8 9">
    <name type="scientific">Cystobacter fuscus (strain ATCC 25194 / DSM 2262 / NBRC 100088 / M29)</name>
    <dbReference type="NCBI Taxonomy" id="1242864"/>
    <lineage>
        <taxon>Bacteria</taxon>
        <taxon>Pseudomonadati</taxon>
        <taxon>Myxococcota</taxon>
        <taxon>Myxococcia</taxon>
        <taxon>Myxococcales</taxon>
        <taxon>Cystobacterineae</taxon>
        <taxon>Archangiaceae</taxon>
        <taxon>Cystobacter</taxon>
    </lineage>
</organism>
<feature type="binding site" evidence="5">
    <location>
        <position position="265"/>
    </location>
    <ligand>
        <name>spermidine</name>
        <dbReference type="ChEBI" id="CHEBI:57834"/>
    </ligand>
</feature>
<keyword evidence="5" id="KW-1003">Cell membrane</keyword>
<keyword evidence="2 5" id="KW-0808">Transferase</keyword>
<keyword evidence="5" id="KW-1133">Transmembrane helix</keyword>
<dbReference type="InterPro" id="IPR001045">
    <property type="entry name" value="Spermi_synthase"/>
</dbReference>
<keyword evidence="3 5" id="KW-0745">Spermidine biosynthesis</keyword>
<proteinExistence type="inferred from homology"/>